<keyword evidence="3" id="KW-1185">Reference proteome</keyword>
<evidence type="ECO:0000313" key="2">
    <source>
        <dbReference type="EMBL" id="GFS84281.1"/>
    </source>
</evidence>
<evidence type="ECO:0000256" key="1">
    <source>
        <dbReference type="SAM" id="MobiDB-lite"/>
    </source>
</evidence>
<accession>A0A8X6MYL5</accession>
<evidence type="ECO:0000313" key="3">
    <source>
        <dbReference type="Proteomes" id="UP000887013"/>
    </source>
</evidence>
<sequence length="156" mass="17919">MAFFAKARKEDVRVLANKMGLILGQNLKILQIIDQIMKSPHCKEDAVKYLLCNIVEDRKTGKEKEWNAKKQAKLDKERENKYDKRSCDVKDNRSGRVCYDYGEPGVIKSCCLKRNLSCTNFTLRVEKALFQSCVVKSSQLALLNVTVKGFLYVQCM</sequence>
<protein>
    <submittedName>
        <fullName evidence="2">Uncharacterized protein</fullName>
    </submittedName>
</protein>
<reference evidence="2" key="1">
    <citation type="submission" date="2020-08" db="EMBL/GenBank/DDBJ databases">
        <title>Multicomponent nature underlies the extraordinary mechanical properties of spider dragline silk.</title>
        <authorList>
            <person name="Kono N."/>
            <person name="Nakamura H."/>
            <person name="Mori M."/>
            <person name="Yoshida Y."/>
            <person name="Ohtoshi R."/>
            <person name="Malay A.D."/>
            <person name="Moran D.A.P."/>
            <person name="Tomita M."/>
            <person name="Numata K."/>
            <person name="Arakawa K."/>
        </authorList>
    </citation>
    <scope>NUCLEOTIDE SEQUENCE</scope>
</reference>
<name>A0A8X6MYL5_NEPPI</name>
<proteinExistence type="predicted"/>
<dbReference type="Proteomes" id="UP000887013">
    <property type="component" value="Unassembled WGS sequence"/>
</dbReference>
<gene>
    <name evidence="2" type="ORF">NPIL_649411</name>
</gene>
<feature type="region of interest" description="Disordered" evidence="1">
    <location>
        <begin position="60"/>
        <end position="83"/>
    </location>
</feature>
<dbReference type="EMBL" id="BMAW01003553">
    <property type="protein sequence ID" value="GFS84281.1"/>
    <property type="molecule type" value="Genomic_DNA"/>
</dbReference>
<comment type="caution">
    <text evidence="2">The sequence shown here is derived from an EMBL/GenBank/DDBJ whole genome shotgun (WGS) entry which is preliminary data.</text>
</comment>
<dbReference type="AlphaFoldDB" id="A0A8X6MYL5"/>
<organism evidence="2 3">
    <name type="scientific">Nephila pilipes</name>
    <name type="common">Giant wood spider</name>
    <name type="synonym">Nephila maculata</name>
    <dbReference type="NCBI Taxonomy" id="299642"/>
    <lineage>
        <taxon>Eukaryota</taxon>
        <taxon>Metazoa</taxon>
        <taxon>Ecdysozoa</taxon>
        <taxon>Arthropoda</taxon>
        <taxon>Chelicerata</taxon>
        <taxon>Arachnida</taxon>
        <taxon>Araneae</taxon>
        <taxon>Araneomorphae</taxon>
        <taxon>Entelegynae</taxon>
        <taxon>Araneoidea</taxon>
        <taxon>Nephilidae</taxon>
        <taxon>Nephila</taxon>
    </lineage>
</organism>